<sequence>NFSYFATPEFLTITFHILTIIDIPIHMFGAYLIQNSNCMRSVKWSMLNLHFWSVLLDWLDGFLSRPFMLYPALAGYTEGVLVRLGMSTAAMAYLFFTLFCAVTISIFGIMENIFNILFAENHIWRKIRFPYFMINWIFVLTHFLYPIFNTPNQKHAIEFLKNRLPEIDPSVFRHPNFLVLSLDLKPVFPIVLACFLGTWQTMVFVYLIVSNLEKCAKTMTLSKTTLKMQTKFLRAISIQIVVPLIVLAMPMFYIGISIVANFYNQVLNILITIIVSTHGLASTFVMLIIHEPYWKYCRTLF</sequence>
<feature type="transmembrane region" description="Helical" evidence="1">
    <location>
        <begin position="232"/>
        <end position="260"/>
    </location>
</feature>
<dbReference type="CTD" id="8577708"/>
<reference evidence="2 3" key="1">
    <citation type="journal article" date="2003" name="PLoS Biol.">
        <title>The genome sequence of Caenorhabditis briggsae: a platform for comparative genomics.</title>
        <authorList>
            <person name="Stein L.D."/>
            <person name="Bao Z."/>
            <person name="Blasiar D."/>
            <person name="Blumenthal T."/>
            <person name="Brent M.R."/>
            <person name="Chen N."/>
            <person name="Chinwalla A."/>
            <person name="Clarke L."/>
            <person name="Clee C."/>
            <person name="Coghlan A."/>
            <person name="Coulson A."/>
            <person name="D'Eustachio P."/>
            <person name="Fitch D.H."/>
            <person name="Fulton L.A."/>
            <person name="Fulton R.E."/>
            <person name="Griffiths-Jones S."/>
            <person name="Harris T.W."/>
            <person name="Hillier L.W."/>
            <person name="Kamath R."/>
            <person name="Kuwabara P.E."/>
            <person name="Mardis E.R."/>
            <person name="Marra M.A."/>
            <person name="Miner T.L."/>
            <person name="Minx P."/>
            <person name="Mullikin J.C."/>
            <person name="Plumb R.W."/>
            <person name="Rogers J."/>
            <person name="Schein J.E."/>
            <person name="Sohrmann M."/>
            <person name="Spieth J."/>
            <person name="Stajich J.E."/>
            <person name="Wei C."/>
            <person name="Willey D."/>
            <person name="Wilson R.K."/>
            <person name="Durbin R."/>
            <person name="Waterston R.H."/>
        </authorList>
    </citation>
    <scope>NUCLEOTIDE SEQUENCE [LARGE SCALE GENOMIC DNA]</scope>
    <source>
        <strain evidence="2 3">AF16</strain>
    </source>
</reference>
<evidence type="ECO:0000313" key="3">
    <source>
        <dbReference type="Proteomes" id="UP000008549"/>
    </source>
</evidence>
<reference evidence="2 3" key="2">
    <citation type="journal article" date="2011" name="PLoS Genet.">
        <title>Caenorhabditis briggsae recombinant inbred line genotypes reveal inter-strain incompatibility and the evolution of recombination.</title>
        <authorList>
            <person name="Ross J.A."/>
            <person name="Koboldt D.C."/>
            <person name="Staisch J.E."/>
            <person name="Chamberlin H.M."/>
            <person name="Gupta B.P."/>
            <person name="Miller R.D."/>
            <person name="Baird S.E."/>
            <person name="Haag E.S."/>
        </authorList>
    </citation>
    <scope>NUCLEOTIDE SEQUENCE [LARGE SCALE GENOMIC DNA]</scope>
    <source>
        <strain evidence="2 3">AF16</strain>
    </source>
</reference>
<keyword evidence="1" id="KW-0812">Transmembrane</keyword>
<feature type="transmembrane region" description="Helical" evidence="1">
    <location>
        <begin position="187"/>
        <end position="212"/>
    </location>
</feature>
<name>A8XB09_CAEBR</name>
<proteinExistence type="predicted"/>
<dbReference type="WormBase" id="CBG10354">
    <property type="protein sequence ID" value="CBP02548"/>
    <property type="gene ID" value="WBGene00031757"/>
</dbReference>
<dbReference type="Pfam" id="PF10318">
    <property type="entry name" value="7TM_GPCR_Srh"/>
    <property type="match status" value="1"/>
</dbReference>
<feature type="transmembrane region" description="Helical" evidence="1">
    <location>
        <begin position="93"/>
        <end position="117"/>
    </location>
</feature>
<feature type="transmembrane region" description="Helical" evidence="1">
    <location>
        <begin position="129"/>
        <end position="148"/>
    </location>
</feature>
<keyword evidence="3" id="KW-1185">Reference proteome</keyword>
<dbReference type="InParanoid" id="A8XB09"/>
<feature type="transmembrane region" description="Helical" evidence="1">
    <location>
        <begin position="54"/>
        <end position="73"/>
    </location>
</feature>
<dbReference type="eggNOG" id="ENOG502SY7B">
    <property type="taxonomic scope" value="Eukaryota"/>
</dbReference>
<dbReference type="RefSeq" id="XP_002635714.1">
    <property type="nucleotide sequence ID" value="XM_002635668.1"/>
</dbReference>
<dbReference type="InterPro" id="IPR053220">
    <property type="entry name" value="Nematode_rcpt-like_serp_H"/>
</dbReference>
<evidence type="ECO:0000313" key="2">
    <source>
        <dbReference type="EMBL" id="CAP29789.1"/>
    </source>
</evidence>
<feature type="transmembrane region" description="Helical" evidence="1">
    <location>
        <begin position="266"/>
        <end position="289"/>
    </location>
</feature>
<evidence type="ECO:0000256" key="1">
    <source>
        <dbReference type="SAM" id="Phobius"/>
    </source>
</evidence>
<dbReference type="EMBL" id="HE600930">
    <property type="protein sequence ID" value="CAP29789.1"/>
    <property type="molecule type" value="Genomic_DNA"/>
</dbReference>
<feature type="non-terminal residue" evidence="2">
    <location>
        <position position="301"/>
    </location>
</feature>
<accession>A8XB09</accession>
<keyword evidence="1" id="KW-0472">Membrane</keyword>
<protein>
    <submittedName>
        <fullName evidence="2">Protein CBG10354</fullName>
    </submittedName>
</protein>
<keyword evidence="1" id="KW-1133">Transmembrane helix</keyword>
<dbReference type="GeneID" id="8577708"/>
<evidence type="ECO:0000313" key="4">
    <source>
        <dbReference type="WormBase" id="CBG10354"/>
    </source>
</evidence>
<organism evidence="2 3">
    <name type="scientific">Caenorhabditis briggsae</name>
    <dbReference type="NCBI Taxonomy" id="6238"/>
    <lineage>
        <taxon>Eukaryota</taxon>
        <taxon>Metazoa</taxon>
        <taxon>Ecdysozoa</taxon>
        <taxon>Nematoda</taxon>
        <taxon>Chromadorea</taxon>
        <taxon>Rhabditida</taxon>
        <taxon>Rhabditina</taxon>
        <taxon>Rhabditomorpha</taxon>
        <taxon>Rhabditoidea</taxon>
        <taxon>Rhabditidae</taxon>
        <taxon>Peloderinae</taxon>
        <taxon>Caenorhabditis</taxon>
    </lineage>
</organism>
<feature type="transmembrane region" description="Helical" evidence="1">
    <location>
        <begin position="13"/>
        <end position="33"/>
    </location>
</feature>
<dbReference type="OMA" id="NICFMIV"/>
<dbReference type="PANTHER" id="PTHR22941">
    <property type="entry name" value="SERPENTINE RECEPTOR"/>
    <property type="match status" value="1"/>
</dbReference>
<dbReference type="PANTHER" id="PTHR22941:SF303">
    <property type="entry name" value="SERPENTINE RECEPTOR, CLASS H"/>
    <property type="match status" value="1"/>
</dbReference>
<dbReference type="AlphaFoldDB" id="A8XB09"/>
<feature type="non-terminal residue" evidence="2">
    <location>
        <position position="1"/>
    </location>
</feature>
<dbReference type="Proteomes" id="UP000008549">
    <property type="component" value="Unassembled WGS sequence"/>
</dbReference>
<dbReference type="KEGG" id="cbr:CBG_10354"/>
<dbReference type="HOGENOM" id="CLU_042960_1_1_1"/>
<dbReference type="InterPro" id="IPR019422">
    <property type="entry name" value="7TM_GPCR_serpentine_rcpt_Srh"/>
</dbReference>
<gene>
    <name evidence="2 4" type="ORF">CBG10354</name>
    <name evidence="2" type="ORF">CBG_10354</name>
</gene>